<dbReference type="Pfam" id="PF02517">
    <property type="entry name" value="Rce1-like"/>
    <property type="match status" value="1"/>
</dbReference>
<dbReference type="AlphaFoldDB" id="A0A7W7NRH4"/>
<gene>
    <name evidence="3" type="ORF">HNP52_000832</name>
</gene>
<feature type="transmembrane region" description="Helical" evidence="1">
    <location>
        <begin position="219"/>
        <end position="243"/>
    </location>
</feature>
<keyword evidence="1" id="KW-0472">Membrane</keyword>
<keyword evidence="4" id="KW-1185">Reference proteome</keyword>
<dbReference type="Proteomes" id="UP000575241">
    <property type="component" value="Unassembled WGS sequence"/>
</dbReference>
<reference evidence="3 4" key="1">
    <citation type="submission" date="2020-08" db="EMBL/GenBank/DDBJ databases">
        <title>Functional genomics of gut bacteria from endangered species of beetles.</title>
        <authorList>
            <person name="Carlos-Shanley C."/>
        </authorList>
    </citation>
    <scope>NUCLEOTIDE SEQUENCE [LARGE SCALE GENOMIC DNA]</scope>
    <source>
        <strain evidence="3 4">S00224</strain>
    </source>
</reference>
<evidence type="ECO:0000313" key="4">
    <source>
        <dbReference type="Proteomes" id="UP000575241"/>
    </source>
</evidence>
<feature type="transmembrane region" description="Helical" evidence="1">
    <location>
        <begin position="139"/>
        <end position="159"/>
    </location>
</feature>
<name>A0A7W7NRH4_9SPHN</name>
<organism evidence="3 4">
    <name type="scientific">Sphingomonas kyeonggiensis</name>
    <dbReference type="NCBI Taxonomy" id="1268553"/>
    <lineage>
        <taxon>Bacteria</taxon>
        <taxon>Pseudomonadati</taxon>
        <taxon>Pseudomonadota</taxon>
        <taxon>Alphaproteobacteria</taxon>
        <taxon>Sphingomonadales</taxon>
        <taxon>Sphingomonadaceae</taxon>
        <taxon>Sphingomonas</taxon>
    </lineage>
</organism>
<keyword evidence="3" id="KW-0645">Protease</keyword>
<feature type="domain" description="CAAX prenyl protease 2/Lysostaphin resistance protein A-like" evidence="2">
    <location>
        <begin position="107"/>
        <end position="208"/>
    </location>
</feature>
<dbReference type="RefSeq" id="WP_260395902.1">
    <property type="nucleotide sequence ID" value="NZ_JACHLN010000001.1"/>
</dbReference>
<dbReference type="GO" id="GO:0004175">
    <property type="term" value="F:endopeptidase activity"/>
    <property type="evidence" value="ECO:0007669"/>
    <property type="project" value="UniProtKB-ARBA"/>
</dbReference>
<feature type="transmembrane region" description="Helical" evidence="1">
    <location>
        <begin position="109"/>
        <end position="127"/>
    </location>
</feature>
<comment type="caution">
    <text evidence="3">The sequence shown here is derived from an EMBL/GenBank/DDBJ whole genome shotgun (WGS) entry which is preliminary data.</text>
</comment>
<evidence type="ECO:0000259" key="2">
    <source>
        <dbReference type="Pfam" id="PF02517"/>
    </source>
</evidence>
<feature type="transmembrane region" description="Helical" evidence="1">
    <location>
        <begin position="195"/>
        <end position="213"/>
    </location>
</feature>
<keyword evidence="1" id="KW-0812">Transmembrane</keyword>
<dbReference type="GO" id="GO:0080120">
    <property type="term" value="P:CAAX-box protein maturation"/>
    <property type="evidence" value="ECO:0007669"/>
    <property type="project" value="UniProtKB-ARBA"/>
</dbReference>
<sequence>MGKSARLPFSVLLVVAILVLSQQWRDLARAIGHPVAALKIPYGGAILDNGVAVLIVLVAALLMLRGGGLFDRMGLRSNGWRGPVLVAVATIPAWVGLFMLGGLSHDWRWLDLAMLALAFPLAEEIVFRGFGFLFTHRALGWPLWLAVGVQALLFGLVHWWGMGGPAGGDMALQVLMITGIGGVVMALLDRLDGNTIWSGAVLHISLNAAWNVFTVPDEAIFGWTGNALRIGAAVLALLLVWGFGSGKRGRR</sequence>
<dbReference type="InterPro" id="IPR003675">
    <property type="entry name" value="Rce1/LyrA-like_dom"/>
</dbReference>
<feature type="transmembrane region" description="Helical" evidence="1">
    <location>
        <begin position="171"/>
        <end position="188"/>
    </location>
</feature>
<protein>
    <submittedName>
        <fullName evidence="3">Membrane protease YdiL (CAAX protease family)</fullName>
    </submittedName>
</protein>
<proteinExistence type="predicted"/>
<dbReference type="GO" id="GO:0006508">
    <property type="term" value="P:proteolysis"/>
    <property type="evidence" value="ECO:0007669"/>
    <property type="project" value="UniProtKB-KW"/>
</dbReference>
<keyword evidence="3" id="KW-0378">Hydrolase</keyword>
<evidence type="ECO:0000313" key="3">
    <source>
        <dbReference type="EMBL" id="MBB4837781.1"/>
    </source>
</evidence>
<feature type="transmembrane region" description="Helical" evidence="1">
    <location>
        <begin position="40"/>
        <end position="64"/>
    </location>
</feature>
<evidence type="ECO:0000256" key="1">
    <source>
        <dbReference type="SAM" id="Phobius"/>
    </source>
</evidence>
<feature type="transmembrane region" description="Helical" evidence="1">
    <location>
        <begin position="84"/>
        <end position="103"/>
    </location>
</feature>
<dbReference type="EMBL" id="JACHLN010000001">
    <property type="protein sequence ID" value="MBB4837781.1"/>
    <property type="molecule type" value="Genomic_DNA"/>
</dbReference>
<keyword evidence="1" id="KW-1133">Transmembrane helix</keyword>
<accession>A0A7W7NRH4</accession>